<dbReference type="PANTHER" id="PTHR41709">
    <property type="entry name" value="KAIB-LIKE PROTEIN 1"/>
    <property type="match status" value="1"/>
</dbReference>
<dbReference type="PANTHER" id="PTHR41709:SF2">
    <property type="entry name" value="CIRCADIAN CLOCK PROTEIN KAIB2"/>
    <property type="match status" value="1"/>
</dbReference>
<feature type="domain" description="KaiB" evidence="1">
    <location>
        <begin position="23"/>
        <end position="104"/>
    </location>
</feature>
<dbReference type="Gene3D" id="3.40.30.10">
    <property type="entry name" value="Glutaredoxin"/>
    <property type="match status" value="1"/>
</dbReference>
<name>A0ABY7GL35_9GAMM</name>
<dbReference type="RefSeq" id="WP_255190169.1">
    <property type="nucleotide sequence ID" value="NZ_CP113517.1"/>
</dbReference>
<evidence type="ECO:0000259" key="1">
    <source>
        <dbReference type="SMART" id="SM01248"/>
    </source>
</evidence>
<protein>
    <submittedName>
        <fullName evidence="2">Circadian clock KaiB family protein</fullName>
    </submittedName>
</protein>
<dbReference type="InterPro" id="IPR036249">
    <property type="entry name" value="Thioredoxin-like_sf"/>
</dbReference>
<dbReference type="CDD" id="cd02978">
    <property type="entry name" value="KaiB_like"/>
    <property type="match status" value="1"/>
</dbReference>
<proteinExistence type="predicted"/>
<dbReference type="SUPFAM" id="SSF52833">
    <property type="entry name" value="Thioredoxin-like"/>
    <property type="match status" value="1"/>
</dbReference>
<dbReference type="InterPro" id="IPR011649">
    <property type="entry name" value="KaiB_domain"/>
</dbReference>
<evidence type="ECO:0000313" key="3">
    <source>
        <dbReference type="Proteomes" id="UP001162780"/>
    </source>
</evidence>
<dbReference type="EMBL" id="CP113517">
    <property type="protein sequence ID" value="WAR45200.1"/>
    <property type="molecule type" value="Genomic_DNA"/>
</dbReference>
<dbReference type="Pfam" id="PF07689">
    <property type="entry name" value="KaiB"/>
    <property type="match status" value="1"/>
</dbReference>
<accession>A0ABY7GL35</accession>
<dbReference type="InterPro" id="IPR039022">
    <property type="entry name" value="KaiB-like"/>
</dbReference>
<organism evidence="2 3">
    <name type="scientific">Methylomonas rapida</name>
    <dbReference type="NCBI Taxonomy" id="2963939"/>
    <lineage>
        <taxon>Bacteria</taxon>
        <taxon>Pseudomonadati</taxon>
        <taxon>Pseudomonadota</taxon>
        <taxon>Gammaproteobacteria</taxon>
        <taxon>Methylococcales</taxon>
        <taxon>Methylococcaceae</taxon>
        <taxon>Methylomonas</taxon>
    </lineage>
</organism>
<keyword evidence="3" id="KW-1185">Reference proteome</keyword>
<evidence type="ECO:0000313" key="2">
    <source>
        <dbReference type="EMBL" id="WAR45200.1"/>
    </source>
</evidence>
<dbReference type="SMART" id="SM01248">
    <property type="entry name" value="KaiB"/>
    <property type="match status" value="1"/>
</dbReference>
<dbReference type="Proteomes" id="UP001162780">
    <property type="component" value="Chromosome"/>
</dbReference>
<reference evidence="2" key="1">
    <citation type="submission" date="2022-11" db="EMBL/GenBank/DDBJ databases">
        <title>Methylomonas rapida sp. nov., Carotenoid-Producing Obligate Methanotrophs with High Growth Characteristics and Biotechnological Potential.</title>
        <authorList>
            <person name="Tikhonova E.N."/>
            <person name="Suleimanov R.Z."/>
            <person name="Miroshnikov K."/>
            <person name="Oshkin I.Y."/>
            <person name="Belova S.E."/>
            <person name="Danilova O.V."/>
            <person name="Ashikhmin A."/>
            <person name="Konopkin A."/>
            <person name="But S.Y."/>
            <person name="Khmelenina V.N."/>
            <person name="Kuznetsov N."/>
            <person name="Pimenov N.V."/>
            <person name="Dedysh S.N."/>
        </authorList>
    </citation>
    <scope>NUCLEOTIDE SEQUENCE</scope>
    <source>
        <strain evidence="2">MP1</strain>
    </source>
</reference>
<sequence length="109" mass="12092">MNDSSSTLAALRGPSGKGPYVLRLYIAGNTPQSNRAIENLKKLCENRLRGLYELTIVDLHQMPDAGRDERVICAPTLVKRSPPPVRRLTGDLSNPDRVLRALDIQPETE</sequence>
<gene>
    <name evidence="2" type="ORF">NM686_001435</name>
</gene>